<dbReference type="KEGG" id="ppsc:EHS13_34755"/>
<dbReference type="OrthoDB" id="2577233at2"/>
<evidence type="ECO:0000256" key="2">
    <source>
        <dbReference type="ARBA" id="ARBA00024325"/>
    </source>
</evidence>
<proteinExistence type="inferred from homology"/>
<dbReference type="RefSeq" id="WP_155704824.1">
    <property type="nucleotide sequence ID" value="NZ_CP034235.1"/>
</dbReference>
<accession>A0A6B8RV50</accession>
<evidence type="ECO:0000256" key="4">
    <source>
        <dbReference type="SAM" id="MobiDB-lite"/>
    </source>
</evidence>
<keyword evidence="1" id="KW-0749">Sporulation</keyword>
<name>A0A6B8RV50_9BACL</name>
<dbReference type="InterPro" id="IPR012851">
    <property type="entry name" value="Spore_coat_CotF-like"/>
</dbReference>
<feature type="compositionally biased region" description="Polar residues" evidence="4">
    <location>
        <begin position="1"/>
        <end position="21"/>
    </location>
</feature>
<comment type="similarity">
    <text evidence="3">Belongs to the CotF family.</text>
</comment>
<dbReference type="InterPro" id="IPR012347">
    <property type="entry name" value="Ferritin-like"/>
</dbReference>
<evidence type="ECO:0000313" key="5">
    <source>
        <dbReference type="EMBL" id="QGQ99659.1"/>
    </source>
</evidence>
<sequence length="201" mass="23045">MQNSYSQQGNLQGNSQMNQAMNHGGHEMFDAHEILAGFINVLDQYVLYNGFIQDQELKQMLLRQYEFITDLYNISVEAFSTGSKPSHPTQNYMMNQNNDVVYGMQQQSAPKKPMTNINEIKDAGISAYMLGQIKGITSCLSMAAFEVTNPVLRRMMADSVPDFIEMGYEIFLYQNKNQYYQVPQLAEQDMKQMLNSFDSIH</sequence>
<feature type="region of interest" description="Disordered" evidence="4">
    <location>
        <begin position="1"/>
        <end position="22"/>
    </location>
</feature>
<keyword evidence="6" id="KW-1185">Reference proteome</keyword>
<keyword evidence="5" id="KW-0167">Capsid protein</keyword>
<dbReference type="PANTHER" id="PTHR39183:SF1">
    <property type="entry name" value="SPORE COAT PROTEIN F-LIKE PROTEIN YHCQ"/>
    <property type="match status" value="1"/>
</dbReference>
<evidence type="ECO:0000313" key="6">
    <source>
        <dbReference type="Proteomes" id="UP000426246"/>
    </source>
</evidence>
<comment type="subcellular location">
    <subcellularLocation>
        <location evidence="2">Spore coat</location>
    </subcellularLocation>
</comment>
<gene>
    <name evidence="5" type="ORF">EHS13_34755</name>
</gene>
<dbReference type="GO" id="GO:0030435">
    <property type="term" value="P:sporulation resulting in formation of a cellular spore"/>
    <property type="evidence" value="ECO:0007669"/>
    <property type="project" value="UniProtKB-KW"/>
</dbReference>
<dbReference type="EMBL" id="CP034235">
    <property type="protein sequence ID" value="QGQ99659.1"/>
    <property type="molecule type" value="Genomic_DNA"/>
</dbReference>
<dbReference type="Gene3D" id="1.20.1260.10">
    <property type="match status" value="1"/>
</dbReference>
<protein>
    <submittedName>
        <fullName evidence="5">Spore coat protein</fullName>
    </submittedName>
</protein>
<keyword evidence="5" id="KW-0946">Virion</keyword>
<dbReference type="Proteomes" id="UP000426246">
    <property type="component" value="Chromosome"/>
</dbReference>
<reference evidence="6" key="1">
    <citation type="submission" date="2018-11" db="EMBL/GenBank/DDBJ databases">
        <title>Complete genome sequence of Paenibacillus sp. ML311-T8.</title>
        <authorList>
            <person name="Nam Y.-D."/>
            <person name="Kang J."/>
            <person name="Chung W.-H."/>
            <person name="Park Y.S."/>
        </authorList>
    </citation>
    <scope>NUCLEOTIDE SEQUENCE [LARGE SCALE GENOMIC DNA]</scope>
    <source>
        <strain evidence="6">ML311-T8</strain>
    </source>
</reference>
<dbReference type="AlphaFoldDB" id="A0A6B8RV50"/>
<dbReference type="PANTHER" id="PTHR39183">
    <property type="entry name" value="SPORE COAT PROTEIN F-LIKE PROTEIN YHCQ"/>
    <property type="match status" value="1"/>
</dbReference>
<organism evidence="5 6">
    <name type="scientific">Paenibacillus psychroresistens</name>
    <dbReference type="NCBI Taxonomy" id="1778678"/>
    <lineage>
        <taxon>Bacteria</taxon>
        <taxon>Bacillati</taxon>
        <taxon>Bacillota</taxon>
        <taxon>Bacilli</taxon>
        <taxon>Bacillales</taxon>
        <taxon>Paenibacillaceae</taxon>
        <taxon>Paenibacillus</taxon>
    </lineage>
</organism>
<evidence type="ECO:0000256" key="3">
    <source>
        <dbReference type="ARBA" id="ARBA00024344"/>
    </source>
</evidence>
<evidence type="ECO:0000256" key="1">
    <source>
        <dbReference type="ARBA" id="ARBA00022969"/>
    </source>
</evidence>
<dbReference type="Pfam" id="PF07875">
    <property type="entry name" value="Coat_F"/>
    <property type="match status" value="1"/>
</dbReference>